<dbReference type="Proteomes" id="UP000294894">
    <property type="component" value="Chromosome"/>
</dbReference>
<feature type="signal peptide" evidence="1">
    <location>
        <begin position="1"/>
        <end position="36"/>
    </location>
</feature>
<dbReference type="RefSeq" id="WP_135076429.1">
    <property type="nucleotide sequence ID" value="NZ_CP038267.1"/>
</dbReference>
<feature type="chain" id="PRO_5039451202" evidence="1">
    <location>
        <begin position="37"/>
        <end position="209"/>
    </location>
</feature>
<dbReference type="SMART" id="SM00858">
    <property type="entry name" value="SAF"/>
    <property type="match status" value="1"/>
</dbReference>
<proteinExistence type="predicted"/>
<feature type="domain" description="SAF" evidence="2">
    <location>
        <begin position="50"/>
        <end position="109"/>
    </location>
</feature>
<organism evidence="3 4">
    <name type="scientific">Nocardioides euryhalodurans</name>
    <dbReference type="NCBI Taxonomy" id="2518370"/>
    <lineage>
        <taxon>Bacteria</taxon>
        <taxon>Bacillati</taxon>
        <taxon>Actinomycetota</taxon>
        <taxon>Actinomycetes</taxon>
        <taxon>Propionibacteriales</taxon>
        <taxon>Nocardioidaceae</taxon>
        <taxon>Nocardioides</taxon>
    </lineage>
</organism>
<name>A0A4P7GK27_9ACTN</name>
<dbReference type="InterPro" id="IPR013974">
    <property type="entry name" value="SAF"/>
</dbReference>
<accession>A0A4P7GK27</accession>
<keyword evidence="1" id="KW-0732">Signal</keyword>
<sequence>MSSTTQRIRAALRTLRRAVLRRRRALAALCTAVAVAAGVHAVAAPPPPTTSVLTAARDLPAGAPVAADDVVTVEFAPGTVPAGTVADPVGRTLAGPLREGEPVTDVRLVGEALAAAHPELVTMPVRFPDADLAGLLEVGDRIDLVATDPQGAGARQVASGVLVLATPATTDEPAGTLPGVVVVLGVPATTVTAVSDASVRWFLTYAFAH</sequence>
<dbReference type="CDD" id="cd11614">
    <property type="entry name" value="SAF_CpaB_FlgA_like"/>
    <property type="match status" value="1"/>
</dbReference>
<dbReference type="AlphaFoldDB" id="A0A4P7GK27"/>
<keyword evidence="4" id="KW-1185">Reference proteome</keyword>
<dbReference type="EMBL" id="CP038267">
    <property type="protein sequence ID" value="QBR92345.1"/>
    <property type="molecule type" value="Genomic_DNA"/>
</dbReference>
<evidence type="ECO:0000313" key="3">
    <source>
        <dbReference type="EMBL" id="QBR92345.1"/>
    </source>
</evidence>
<dbReference type="KEGG" id="noy:EXE57_08635"/>
<protein>
    <submittedName>
        <fullName evidence="3">Pilus assembly protein CpaB</fullName>
    </submittedName>
</protein>
<dbReference type="OrthoDB" id="4808509at2"/>
<dbReference type="Pfam" id="PF08666">
    <property type="entry name" value="SAF"/>
    <property type="match status" value="1"/>
</dbReference>
<evidence type="ECO:0000313" key="4">
    <source>
        <dbReference type="Proteomes" id="UP000294894"/>
    </source>
</evidence>
<reference evidence="3 4" key="1">
    <citation type="submission" date="2019-03" db="EMBL/GenBank/DDBJ databases">
        <title>Three New Species of Nocardioides, Nocardioides euryhalodurans sp. nov., Nocardioides seonyuensis sp. nov. and Nocardioides eburneoflavus sp. nov., Iolated from Soil.</title>
        <authorList>
            <person name="Roh S.G."/>
            <person name="Lee C."/>
            <person name="Kim M.-K."/>
            <person name="Kim S.B."/>
        </authorList>
    </citation>
    <scope>NUCLEOTIDE SEQUENCE [LARGE SCALE GENOMIC DNA]</scope>
    <source>
        <strain evidence="3 4">MMS17-SY117</strain>
    </source>
</reference>
<gene>
    <name evidence="3" type="ORF">EXE57_08635</name>
</gene>
<evidence type="ECO:0000256" key="1">
    <source>
        <dbReference type="SAM" id="SignalP"/>
    </source>
</evidence>
<evidence type="ECO:0000259" key="2">
    <source>
        <dbReference type="SMART" id="SM00858"/>
    </source>
</evidence>